<dbReference type="PANTHER" id="PTHR43329">
    <property type="entry name" value="EPOXIDE HYDROLASE"/>
    <property type="match status" value="1"/>
</dbReference>
<dbReference type="InterPro" id="IPR000073">
    <property type="entry name" value="AB_hydrolase_1"/>
</dbReference>
<sequence>MFTDFKKDARQVNGVRITYRIGGEGPALLLLHGHPQTHVIWHKVAPRLARHFTVIAADLRGYGDSDKPEADAEHLYSKREMARDMVELMATLGFSRFDLLAHDRGARVAHRLALDHPAAVRRLILLDIAPTLAMYAQTTETFARAYWHWFFLIRPAPLPETLIEADPELYLRSVMGSRSAGMRPFSDEAFAEYLRCLKLPGTARGICGDYRASAGIDLEHDRADLAAGQRLQMPLLALWGEQGTVGKCFDPLTEWRKVAADVRGKPLPAGHYLAEEIPELLLEETLAFLL</sequence>
<dbReference type="EMBL" id="CP001157">
    <property type="protein sequence ID" value="ACO77184.1"/>
    <property type="molecule type" value="Genomic_DNA"/>
</dbReference>
<dbReference type="HOGENOM" id="CLU_020336_7_1_6"/>
<dbReference type="KEGG" id="avn:Avin_09470"/>
<dbReference type="GeneID" id="88184312"/>
<name>C1DNG8_AZOVD</name>
<dbReference type="GO" id="GO:0016787">
    <property type="term" value="F:hydrolase activity"/>
    <property type="evidence" value="ECO:0007669"/>
    <property type="project" value="UniProtKB-KW"/>
</dbReference>
<evidence type="ECO:0000256" key="1">
    <source>
        <dbReference type="ARBA" id="ARBA00022801"/>
    </source>
</evidence>
<dbReference type="PRINTS" id="PR00111">
    <property type="entry name" value="ABHYDROLASE"/>
</dbReference>
<dbReference type="AlphaFoldDB" id="C1DNG8"/>
<feature type="domain" description="AB hydrolase-1" evidence="2">
    <location>
        <begin position="26"/>
        <end position="171"/>
    </location>
</feature>
<evidence type="ECO:0000259" key="2">
    <source>
        <dbReference type="Pfam" id="PF00561"/>
    </source>
</evidence>
<dbReference type="RefSeq" id="WP_012699609.1">
    <property type="nucleotide sequence ID" value="NC_012560.1"/>
</dbReference>
<keyword evidence="1 3" id="KW-0378">Hydrolase</keyword>
<evidence type="ECO:0000313" key="4">
    <source>
        <dbReference type="Proteomes" id="UP000002424"/>
    </source>
</evidence>
<evidence type="ECO:0000313" key="3">
    <source>
        <dbReference type="EMBL" id="ACO77184.1"/>
    </source>
</evidence>
<keyword evidence="4" id="KW-1185">Reference proteome</keyword>
<dbReference type="SUPFAM" id="SSF53474">
    <property type="entry name" value="alpha/beta-Hydrolases"/>
    <property type="match status" value="1"/>
</dbReference>
<protein>
    <submittedName>
        <fullName evidence="3">Alpha/beta hydrolase fold protein</fullName>
    </submittedName>
</protein>
<dbReference type="Proteomes" id="UP000002424">
    <property type="component" value="Chromosome"/>
</dbReference>
<dbReference type="PRINTS" id="PR00412">
    <property type="entry name" value="EPOXHYDRLASE"/>
</dbReference>
<accession>C1DNG8</accession>
<organism evidence="3 4">
    <name type="scientific">Azotobacter vinelandii (strain DJ / ATCC BAA-1303)</name>
    <dbReference type="NCBI Taxonomy" id="322710"/>
    <lineage>
        <taxon>Bacteria</taxon>
        <taxon>Pseudomonadati</taxon>
        <taxon>Pseudomonadota</taxon>
        <taxon>Gammaproteobacteria</taxon>
        <taxon>Pseudomonadales</taxon>
        <taxon>Pseudomonadaceae</taxon>
        <taxon>Azotobacter</taxon>
    </lineage>
</organism>
<proteinExistence type="predicted"/>
<reference evidence="3 4" key="1">
    <citation type="journal article" date="2009" name="J. Bacteriol.">
        <title>Genome sequence of Azotobacter vinelandii, an obligate aerobe specialized to support diverse anaerobic metabolic processes.</title>
        <authorList>
            <person name="Setubal J.C."/>
            <person name="dos Santos P."/>
            <person name="Goldman B.S."/>
            <person name="Ertesvag H."/>
            <person name="Espin G."/>
            <person name="Rubio L.M."/>
            <person name="Valla S."/>
            <person name="Almeida N.F."/>
            <person name="Balasubramanian D."/>
            <person name="Cromes L."/>
            <person name="Curatti L."/>
            <person name="Du Z."/>
            <person name="Godsy E."/>
            <person name="Goodner B."/>
            <person name="Hellner-Burris K."/>
            <person name="Hernandez J.A."/>
            <person name="Houmiel K."/>
            <person name="Imperial J."/>
            <person name="Kennedy C."/>
            <person name="Larson T.J."/>
            <person name="Latreille P."/>
            <person name="Ligon L.S."/>
            <person name="Lu J."/>
            <person name="Maerk M."/>
            <person name="Miller N.M."/>
            <person name="Norton S."/>
            <person name="O'Carroll I.P."/>
            <person name="Paulsen I."/>
            <person name="Raulfs E.C."/>
            <person name="Roemer R."/>
            <person name="Rosser J."/>
            <person name="Segura D."/>
            <person name="Slater S."/>
            <person name="Stricklin S.L."/>
            <person name="Studholme D.J."/>
            <person name="Sun J."/>
            <person name="Viana C.J."/>
            <person name="Wallin E."/>
            <person name="Wang B."/>
            <person name="Wheeler C."/>
            <person name="Zhu H."/>
            <person name="Dean D.R."/>
            <person name="Dixon R."/>
            <person name="Wood D."/>
        </authorList>
    </citation>
    <scope>NUCLEOTIDE SEQUENCE [LARGE SCALE GENOMIC DNA]</scope>
    <source>
        <strain evidence="4">DJ / ATCC BAA-1303</strain>
    </source>
</reference>
<dbReference type="ESTHER" id="azovd-c1dng8">
    <property type="family name" value="Haloacetate_dehalogenase"/>
</dbReference>
<dbReference type="eggNOG" id="COG0596">
    <property type="taxonomic scope" value="Bacteria"/>
</dbReference>
<dbReference type="EnsemblBacteria" id="ACO77184">
    <property type="protein sequence ID" value="ACO77184"/>
    <property type="gene ID" value="Avin_09470"/>
</dbReference>
<dbReference type="InterPro" id="IPR029058">
    <property type="entry name" value="AB_hydrolase_fold"/>
</dbReference>
<dbReference type="InterPro" id="IPR000639">
    <property type="entry name" value="Epox_hydrolase-like"/>
</dbReference>
<dbReference type="Gene3D" id="3.40.50.1820">
    <property type="entry name" value="alpha/beta hydrolase"/>
    <property type="match status" value="1"/>
</dbReference>
<dbReference type="Pfam" id="PF00561">
    <property type="entry name" value="Abhydrolase_1"/>
    <property type="match status" value="1"/>
</dbReference>
<gene>
    <name evidence="3" type="ordered locus">Avin_09470</name>
</gene>
<dbReference type="OrthoDB" id="9780765at2"/>
<dbReference type="STRING" id="322710.Avin_09470"/>